<feature type="domain" description="Chitin-binding type-1" evidence="3">
    <location>
        <begin position="193"/>
        <end position="242"/>
    </location>
</feature>
<evidence type="ECO:0000256" key="2">
    <source>
        <dbReference type="SAM" id="MobiDB-lite"/>
    </source>
</evidence>
<dbReference type="PANTHER" id="PTHR47849">
    <property type="entry name" value="CHITIN-BINDING LECTIN 1"/>
    <property type="match status" value="1"/>
</dbReference>
<dbReference type="InterPro" id="IPR001002">
    <property type="entry name" value="Chitin-bd_1"/>
</dbReference>
<dbReference type="SMART" id="SM00270">
    <property type="entry name" value="ChtBD1"/>
    <property type="match status" value="2"/>
</dbReference>
<dbReference type="InterPro" id="IPR036861">
    <property type="entry name" value="Endochitinase-like_sf"/>
</dbReference>
<feature type="domain" description="Chitin-binding type-1" evidence="3">
    <location>
        <begin position="100"/>
        <end position="149"/>
    </location>
</feature>
<dbReference type="Gene3D" id="2.60.120.260">
    <property type="entry name" value="Galactose-binding domain-like"/>
    <property type="match status" value="1"/>
</dbReference>
<dbReference type="AlphaFoldDB" id="A0A6C0BJI4"/>
<feature type="compositionally biased region" description="Low complexity" evidence="2">
    <location>
        <begin position="40"/>
        <end position="83"/>
    </location>
</feature>
<proteinExistence type="predicted"/>
<accession>A0A6C0BJI4</accession>
<dbReference type="CDD" id="cd00035">
    <property type="entry name" value="ChtBD1"/>
    <property type="match status" value="2"/>
</dbReference>
<evidence type="ECO:0000256" key="1">
    <source>
        <dbReference type="ARBA" id="ARBA00023157"/>
    </source>
</evidence>
<organism evidence="4">
    <name type="scientific">viral metagenome</name>
    <dbReference type="NCBI Taxonomy" id="1070528"/>
    <lineage>
        <taxon>unclassified sequences</taxon>
        <taxon>metagenomes</taxon>
        <taxon>organismal metagenomes</taxon>
    </lineage>
</organism>
<evidence type="ECO:0000259" key="3">
    <source>
        <dbReference type="SMART" id="SM00270"/>
    </source>
</evidence>
<keyword evidence="1" id="KW-1015">Disulfide bond</keyword>
<sequence>MNWKIFFLILCLVIILTIIAWVVYSLSSQTTPETTPPPETTTTTTTTTPPPETTTTTTTPPPETTTTTTIPPPETTTTTTPTEIVTKKNWAGYEYTTDGRCGPLFNNKACPDRRCCSSMGWCGGLKGQVDDWCGTYHGFDGKYDDQQPEATSIPTPIPVPVPVPVPVPTPTPTVTIITPKKNWAGYEYSADGRCGPQFNNTACPNQQCCSSVGWCGGVKGQSDAWCGTLHGFDGKYDDQQPEAPYTIGSDAFIFDPSVLKPGYVYYQNGMWTLPATGNGAVVFKVNASGDFYIQFAPTAITHSIDDANAYGIVVGGETASNRTFIIYNGLDTRNTTGQFIPTPINWNTETYAWVMVQDNNKVSFGLGQVVGQNSQIMWVIDSTKIANPPVQYIGFGGYTAKTTVTEIAVKSATPIKIVSTIGTIRPMPIMPIVAVTEPEFTTAIVPLETTDISMSSCYNNDSFNASKLIDGAHDTFAYTFNGPEEWLEITLKKEIPIVKLIMTNRQDCCGDRIVGAVLTFTNATGTNTYTKTISTEAKSYEIIPPTGTMAKVIHLAQFNQYINLGEIVIYSTADVLRSYPQKDNWRCLESTYYTGPVTKNSAGDVQCMSTDATNCVGASSLADCNNKLNLAPRNIKPLACGTTHKSIYGITGYENAGHWCAMDKDKL</sequence>
<feature type="region of interest" description="Disordered" evidence="2">
    <location>
        <begin position="29"/>
        <end position="84"/>
    </location>
</feature>
<dbReference type="InterPro" id="IPR008979">
    <property type="entry name" value="Galactose-bd-like_sf"/>
</dbReference>
<dbReference type="Gene3D" id="3.30.60.10">
    <property type="entry name" value="Endochitinase-like"/>
    <property type="match status" value="2"/>
</dbReference>
<dbReference type="SUPFAM" id="SSF49785">
    <property type="entry name" value="Galactose-binding domain-like"/>
    <property type="match status" value="1"/>
</dbReference>
<dbReference type="EMBL" id="MN739180">
    <property type="protein sequence ID" value="QHS92515.1"/>
    <property type="molecule type" value="Genomic_DNA"/>
</dbReference>
<dbReference type="GO" id="GO:0008061">
    <property type="term" value="F:chitin binding"/>
    <property type="evidence" value="ECO:0007669"/>
    <property type="project" value="InterPro"/>
</dbReference>
<name>A0A6C0BJI4_9ZZZZ</name>
<dbReference type="Pfam" id="PF22633">
    <property type="entry name" value="F5_F8_type_C_2"/>
    <property type="match status" value="1"/>
</dbReference>
<reference evidence="4" key="1">
    <citation type="journal article" date="2020" name="Nature">
        <title>Giant virus diversity and host interactions through global metagenomics.</title>
        <authorList>
            <person name="Schulz F."/>
            <person name="Roux S."/>
            <person name="Paez-Espino D."/>
            <person name="Jungbluth S."/>
            <person name="Walsh D.A."/>
            <person name="Denef V.J."/>
            <person name="McMahon K.D."/>
            <person name="Konstantinidis K.T."/>
            <person name="Eloe-Fadrosh E.A."/>
            <person name="Kyrpides N.C."/>
            <person name="Woyke T."/>
        </authorList>
    </citation>
    <scope>NUCLEOTIDE SEQUENCE</scope>
    <source>
        <strain evidence="4">GVMAG-M-3300014204-73</strain>
    </source>
</reference>
<protein>
    <recommendedName>
        <fullName evidence="3">Chitin-binding type-1 domain-containing protein</fullName>
    </recommendedName>
</protein>
<dbReference type="SUPFAM" id="SSF57016">
    <property type="entry name" value="Plant lectins/antimicrobial peptides"/>
    <property type="match status" value="1"/>
</dbReference>
<evidence type="ECO:0000313" key="4">
    <source>
        <dbReference type="EMBL" id="QHS92515.1"/>
    </source>
</evidence>